<feature type="transmembrane region" description="Helical" evidence="14">
    <location>
        <begin position="138"/>
        <end position="160"/>
    </location>
</feature>
<keyword evidence="9 14" id="KW-1133">Transmembrane helix</keyword>
<evidence type="ECO:0000313" key="15">
    <source>
        <dbReference type="EMBL" id="KAF5391264.1"/>
    </source>
</evidence>
<dbReference type="Pfam" id="PF05208">
    <property type="entry name" value="ALG3"/>
    <property type="match status" value="1"/>
</dbReference>
<comment type="pathway">
    <text evidence="2 14">Protein modification; protein glycosylation.</text>
</comment>
<feature type="transmembrane region" description="Helical" evidence="14">
    <location>
        <begin position="166"/>
        <end position="193"/>
    </location>
</feature>
<keyword evidence="8 14" id="KW-0256">Endoplasmic reticulum</keyword>
<comment type="caution">
    <text evidence="15">The sequence shown here is derived from an EMBL/GenBank/DDBJ whole genome shotgun (WGS) entry which is preliminary data.</text>
</comment>
<dbReference type="PANTHER" id="PTHR12646:SF0">
    <property type="entry name" value="DOL-P-MAN:MAN(5)GLCNAC(2)-PP-DOL ALPHA-1,3-MANNOSYLTRANSFERASE"/>
    <property type="match status" value="1"/>
</dbReference>
<feature type="transmembrane region" description="Helical" evidence="14">
    <location>
        <begin position="98"/>
        <end position="117"/>
    </location>
</feature>
<evidence type="ECO:0000256" key="13">
    <source>
        <dbReference type="ARBA" id="ARBA00093457"/>
    </source>
</evidence>
<keyword evidence="5 14" id="KW-0328">Glycosyltransferase</keyword>
<keyword evidence="10 14" id="KW-0472">Membrane</keyword>
<keyword evidence="16" id="KW-1185">Reference proteome</keyword>
<evidence type="ECO:0000256" key="2">
    <source>
        <dbReference type="ARBA" id="ARBA00004922"/>
    </source>
</evidence>
<evidence type="ECO:0000256" key="12">
    <source>
        <dbReference type="ARBA" id="ARBA00049506"/>
    </source>
</evidence>
<comment type="catalytic activity">
    <reaction evidence="12 14">
        <text>an alpha-D-Man-(1-&gt;2)-alpha-D-Man-(1-&gt;2)-alpha-D-Man-(1-&gt;3)-[alpha-D-Man-(1-&gt;6)]-beta-D-Man-(1-&gt;4)-beta-D-GlcNAc-(1-&gt;4)-alpha-D-GlcNAc-diphospho-di-trans,poly-cis-dolichol + a di-trans,poly-cis-dolichyl beta-D-mannosyl phosphate = an alpha-D-Man-(1-&gt;2)-alpha-D-Man-(1-&gt;2)-alpha-D-Man-(1-&gt;3)-[alpha-D-Man-(1-&gt;3)-alpha-D-Man-(1-&gt;6)]-beta-D-Man-(1-&gt;4)-beta-D-GlcNAc-(1-&gt;4)-alpha-D-GlcNAc-diphospho-di-trans,poly-cis-dolichol + a di-trans,poly-cis-dolichyl phosphate + H(+)</text>
        <dbReference type="Rhea" id="RHEA:29527"/>
        <dbReference type="Rhea" id="RHEA-COMP:19498"/>
        <dbReference type="Rhea" id="RHEA-COMP:19501"/>
        <dbReference type="Rhea" id="RHEA-COMP:19516"/>
        <dbReference type="Rhea" id="RHEA-COMP:19517"/>
        <dbReference type="ChEBI" id="CHEBI:15378"/>
        <dbReference type="ChEBI" id="CHEBI:57683"/>
        <dbReference type="ChEBI" id="CHEBI:58211"/>
        <dbReference type="ChEBI" id="CHEBI:132515"/>
        <dbReference type="ChEBI" id="CHEBI:132516"/>
        <dbReference type="EC" id="2.4.1.258"/>
    </reaction>
    <physiologicalReaction direction="left-to-right" evidence="12 14">
        <dbReference type="Rhea" id="RHEA:29528"/>
    </physiologicalReaction>
</comment>
<dbReference type="UniPathway" id="UPA00378"/>
<accession>A0A8H5HXP9</accession>
<evidence type="ECO:0000256" key="11">
    <source>
        <dbReference type="ARBA" id="ARBA00044743"/>
    </source>
</evidence>
<evidence type="ECO:0000256" key="4">
    <source>
        <dbReference type="ARBA" id="ARBA00015561"/>
    </source>
</evidence>
<name>A0A8H5HXP9_9AGAR</name>
<evidence type="ECO:0000256" key="10">
    <source>
        <dbReference type="ARBA" id="ARBA00023136"/>
    </source>
</evidence>
<evidence type="ECO:0000256" key="3">
    <source>
        <dbReference type="ARBA" id="ARBA00011964"/>
    </source>
</evidence>
<dbReference type="OrthoDB" id="20028at2759"/>
<dbReference type="EC" id="2.4.1.258" evidence="3 14"/>
<evidence type="ECO:0000256" key="5">
    <source>
        <dbReference type="ARBA" id="ARBA00022676"/>
    </source>
</evidence>
<evidence type="ECO:0000256" key="14">
    <source>
        <dbReference type="RuleBase" id="RU364047"/>
    </source>
</evidence>
<comment type="function">
    <text evidence="11 14">Dol-P-Man:Man(5)GlcNAc(2)-PP-Dol alpha-1,3-mannosyltransferase that operates in the biosynthetic pathway of dolichol-linked oligosaccharides, the glycan precursors employed in protein asparagine (N)-glycosylation. The assembly of dolichol-linked oligosaccharides begins on the cytosolic side of the endoplasmic reticulum membrane and finishes in its lumen. The sequential addition of sugars to dolichol pyrophosphate produces dolichol-linked oligosaccharides containing fourteen sugars, including two GlcNAcs, nine mannoses and three glucoses. Once assembled, the oligosaccharide is transferred from the lipid to nascent proteins by oligosaccharyltransferases. In the lumen of the endoplasmic reticulum, adds the first dolichyl beta-D-mannosyl phosphate derived mannose in an alpha-1,3 linkage to Man(5)GlcNAc(2)-PP-dolichol to produce Man(6)GlcNAc(2)-PP-dolichol.</text>
</comment>
<evidence type="ECO:0000256" key="7">
    <source>
        <dbReference type="ARBA" id="ARBA00022692"/>
    </source>
</evidence>
<protein>
    <recommendedName>
        <fullName evidence="4 14">Dol-P-Man:Man(5)GlcNAc(2)-PP-Dol alpha-1,3-mannosyltransferase</fullName>
        <ecNumber evidence="3 14">2.4.1.258</ecNumber>
    </recommendedName>
    <alternativeName>
        <fullName evidence="14">Dol-P-Man-dependent alpha(1-3)-mannosyltransferase</fullName>
    </alternativeName>
</protein>
<dbReference type="GO" id="GO:0052925">
    <property type="term" value="F:dol-P-Man:Man(5)GlcNAc(2)-PP-Dol alpha-1,3-mannosyltransferase activity"/>
    <property type="evidence" value="ECO:0007669"/>
    <property type="project" value="UniProtKB-EC"/>
</dbReference>
<comment type="subcellular location">
    <subcellularLocation>
        <location evidence="1 14">Endoplasmic reticulum membrane</location>
        <topology evidence="1 14">Multi-pass membrane protein</topology>
    </subcellularLocation>
</comment>
<proteinExistence type="inferred from homology"/>
<evidence type="ECO:0000256" key="1">
    <source>
        <dbReference type="ARBA" id="ARBA00004477"/>
    </source>
</evidence>
<dbReference type="AlphaFoldDB" id="A0A8H5HXP9"/>
<feature type="transmembrane region" description="Helical" evidence="14">
    <location>
        <begin position="12"/>
        <end position="35"/>
    </location>
</feature>
<dbReference type="Proteomes" id="UP000518752">
    <property type="component" value="Unassembled WGS sequence"/>
</dbReference>
<keyword evidence="6 14" id="KW-0808">Transferase</keyword>
<dbReference type="InterPro" id="IPR007873">
    <property type="entry name" value="Glycosyltransferase_ALG3"/>
</dbReference>
<gene>
    <name evidence="15" type="ORF">D9757_001982</name>
</gene>
<organism evidence="15 16">
    <name type="scientific">Collybiopsis confluens</name>
    <dbReference type="NCBI Taxonomy" id="2823264"/>
    <lineage>
        <taxon>Eukaryota</taxon>
        <taxon>Fungi</taxon>
        <taxon>Dikarya</taxon>
        <taxon>Basidiomycota</taxon>
        <taxon>Agaricomycotina</taxon>
        <taxon>Agaricomycetes</taxon>
        <taxon>Agaricomycetidae</taxon>
        <taxon>Agaricales</taxon>
        <taxon>Marasmiineae</taxon>
        <taxon>Omphalotaceae</taxon>
        <taxon>Collybiopsis</taxon>
    </lineage>
</organism>
<comment type="similarity">
    <text evidence="13">Belongs to the glycosyltransferase ALG3 family.</text>
</comment>
<sequence length="395" mass="44931">MPLLRLLTDSRHFWLLAVLVVAGDALLSELIIRFISYTEIDWETYMIQVQLFLKGERDYSNISGPTGPLVYPAGHVYIFRFLHSVTDSGKNIRFAQHLYTLLYTVSVALTCAIYGKAGNIPNALLFILPLSKRLHSLYVLRLFNDCWSVVAVQAAILALQNEMDDLAIVLFSVALSVKMSILLYLPSLLVILVKRRGLVYSFRKIFNIIGIQAMLAYPFLQEDWRAYANSAFDFSRVFMYKWTVNWRMIPEDIFLSQRWARGLFIGHISVLVLFGLTRWCNKDGGVWAVLDRACRRPNLPAGIAPVTPNDVATLMFTSNLVGLIFARSLHYQFYSWYAQQIPFLAWRNRYPVILRLLLIGVIEYGWNVYPSTVVSSSALLGANVLLLAGIWSAPA</sequence>
<evidence type="ECO:0000256" key="9">
    <source>
        <dbReference type="ARBA" id="ARBA00022989"/>
    </source>
</evidence>
<dbReference type="GO" id="GO:0005789">
    <property type="term" value="C:endoplasmic reticulum membrane"/>
    <property type="evidence" value="ECO:0007669"/>
    <property type="project" value="UniProtKB-SubCell"/>
</dbReference>
<evidence type="ECO:0000256" key="8">
    <source>
        <dbReference type="ARBA" id="ARBA00022824"/>
    </source>
</evidence>
<evidence type="ECO:0000313" key="16">
    <source>
        <dbReference type="Proteomes" id="UP000518752"/>
    </source>
</evidence>
<reference evidence="15 16" key="1">
    <citation type="journal article" date="2020" name="ISME J.">
        <title>Uncovering the hidden diversity of litter-decomposition mechanisms in mushroom-forming fungi.</title>
        <authorList>
            <person name="Floudas D."/>
            <person name="Bentzer J."/>
            <person name="Ahren D."/>
            <person name="Johansson T."/>
            <person name="Persson P."/>
            <person name="Tunlid A."/>
        </authorList>
    </citation>
    <scope>NUCLEOTIDE SEQUENCE [LARGE SCALE GENOMIC DNA]</scope>
    <source>
        <strain evidence="15 16">CBS 406.79</strain>
    </source>
</reference>
<evidence type="ECO:0000256" key="6">
    <source>
        <dbReference type="ARBA" id="ARBA00022679"/>
    </source>
</evidence>
<dbReference type="PANTHER" id="PTHR12646">
    <property type="entry name" value="NOT56 - RELATED"/>
    <property type="match status" value="1"/>
</dbReference>
<keyword evidence="7 14" id="KW-0812">Transmembrane</keyword>
<dbReference type="EMBL" id="JAACJN010000010">
    <property type="protein sequence ID" value="KAF5391264.1"/>
    <property type="molecule type" value="Genomic_DNA"/>
</dbReference>